<dbReference type="EMBL" id="JAFMYU010000030">
    <property type="protein sequence ID" value="MBO0934324.1"/>
    <property type="molecule type" value="Genomic_DNA"/>
</dbReference>
<dbReference type="Pfam" id="PF09917">
    <property type="entry name" value="DUF2147"/>
    <property type="match status" value="1"/>
</dbReference>
<feature type="signal peptide" evidence="1">
    <location>
        <begin position="1"/>
        <end position="21"/>
    </location>
</feature>
<evidence type="ECO:0000313" key="4">
    <source>
        <dbReference type="Proteomes" id="UP000664795"/>
    </source>
</evidence>
<gene>
    <name evidence="3" type="ORF">J2I48_25170</name>
</gene>
<evidence type="ECO:0000313" key="3">
    <source>
        <dbReference type="EMBL" id="MBO0934324.1"/>
    </source>
</evidence>
<name>A0A939G8T9_9BACT</name>
<protein>
    <submittedName>
        <fullName evidence="3">DUF2147 domain-containing protein</fullName>
    </submittedName>
</protein>
<dbReference type="PANTHER" id="PTHR36919:SF2">
    <property type="entry name" value="BLL6627 PROTEIN"/>
    <property type="match status" value="1"/>
</dbReference>
<evidence type="ECO:0000256" key="1">
    <source>
        <dbReference type="SAM" id="SignalP"/>
    </source>
</evidence>
<sequence>MTRFHFLLVILLCVSSQLAVAQAAADKILGQYLSPKKDGKIEVYKVGETYFGKVVSGNNPRKDVNNPNPALRTRDLLGMVFLTNFTYKDGEYSNGEIYDPENGKTYSCKMWLDKGNLKVRGYIGLSILGRTETFTKIN</sequence>
<reference evidence="3 4" key="1">
    <citation type="submission" date="2021-03" db="EMBL/GenBank/DDBJ databases">
        <title>Fibrella sp. HMF5036 genome sequencing and assembly.</title>
        <authorList>
            <person name="Kang H."/>
            <person name="Kim H."/>
            <person name="Bae S."/>
            <person name="Joh K."/>
        </authorList>
    </citation>
    <scope>NUCLEOTIDE SEQUENCE [LARGE SCALE GENOMIC DNA]</scope>
    <source>
        <strain evidence="3 4">HMF5036</strain>
    </source>
</reference>
<accession>A0A939G8T9</accession>
<comment type="caution">
    <text evidence="3">The sequence shown here is derived from an EMBL/GenBank/DDBJ whole genome shotgun (WGS) entry which is preliminary data.</text>
</comment>
<feature type="chain" id="PRO_5036998770" evidence="1">
    <location>
        <begin position="22"/>
        <end position="138"/>
    </location>
</feature>
<evidence type="ECO:0000259" key="2">
    <source>
        <dbReference type="Pfam" id="PF09917"/>
    </source>
</evidence>
<dbReference type="RefSeq" id="WP_207338289.1">
    <property type="nucleotide sequence ID" value="NZ_JAFMYU010000030.1"/>
</dbReference>
<keyword evidence="1" id="KW-0732">Signal</keyword>
<feature type="domain" description="DUF2147" evidence="2">
    <location>
        <begin position="30"/>
        <end position="136"/>
    </location>
</feature>
<proteinExistence type="predicted"/>
<organism evidence="3 4">
    <name type="scientific">Fibrella aquatilis</name>
    <dbReference type="NCBI Taxonomy" id="2817059"/>
    <lineage>
        <taxon>Bacteria</taxon>
        <taxon>Pseudomonadati</taxon>
        <taxon>Bacteroidota</taxon>
        <taxon>Cytophagia</taxon>
        <taxon>Cytophagales</taxon>
        <taxon>Spirosomataceae</taxon>
        <taxon>Fibrella</taxon>
    </lineage>
</organism>
<dbReference type="Proteomes" id="UP000664795">
    <property type="component" value="Unassembled WGS sequence"/>
</dbReference>
<dbReference type="InterPro" id="IPR019223">
    <property type="entry name" value="DUF2147"/>
</dbReference>
<keyword evidence="4" id="KW-1185">Reference proteome</keyword>
<dbReference type="Gene3D" id="2.40.128.520">
    <property type="match status" value="1"/>
</dbReference>
<dbReference type="PANTHER" id="PTHR36919">
    <property type="entry name" value="BLR1215 PROTEIN"/>
    <property type="match status" value="1"/>
</dbReference>
<dbReference type="AlphaFoldDB" id="A0A939G8T9"/>